<dbReference type="SUPFAM" id="SSF46894">
    <property type="entry name" value="C-terminal effector domain of the bipartite response regulators"/>
    <property type="match status" value="1"/>
</dbReference>
<keyword evidence="3" id="KW-1185">Reference proteome</keyword>
<accession>A0ABP7FSM0</accession>
<dbReference type="PROSITE" id="PS00622">
    <property type="entry name" value="HTH_LUXR_1"/>
    <property type="match status" value="1"/>
</dbReference>
<dbReference type="Pfam" id="PF00196">
    <property type="entry name" value="GerE"/>
    <property type="match status" value="1"/>
</dbReference>
<feature type="domain" description="HTH luxR-type" evidence="1">
    <location>
        <begin position="282"/>
        <end position="347"/>
    </location>
</feature>
<dbReference type="InterPro" id="IPR016032">
    <property type="entry name" value="Sig_transdc_resp-reg_C-effctor"/>
</dbReference>
<dbReference type="PROSITE" id="PS50043">
    <property type="entry name" value="HTH_LUXR_2"/>
    <property type="match status" value="1"/>
</dbReference>
<dbReference type="SMART" id="SM00421">
    <property type="entry name" value="HTH_LUXR"/>
    <property type="match status" value="1"/>
</dbReference>
<dbReference type="Pfam" id="PF00561">
    <property type="entry name" value="Abhydrolase_1"/>
    <property type="match status" value="1"/>
</dbReference>
<dbReference type="PRINTS" id="PR00111">
    <property type="entry name" value="ABHYDROLASE"/>
</dbReference>
<dbReference type="RefSeq" id="WP_344756319.1">
    <property type="nucleotide sequence ID" value="NZ_BAABAE010000003.1"/>
</dbReference>
<organism evidence="2 3">
    <name type="scientific">Leifsonella bigeumensis</name>
    <dbReference type="NCBI Taxonomy" id="433643"/>
    <lineage>
        <taxon>Bacteria</taxon>
        <taxon>Bacillati</taxon>
        <taxon>Actinomycetota</taxon>
        <taxon>Actinomycetes</taxon>
        <taxon>Micrococcales</taxon>
        <taxon>Microbacteriaceae</taxon>
        <taxon>Leifsonella</taxon>
    </lineage>
</organism>
<dbReference type="Gene3D" id="1.10.10.10">
    <property type="entry name" value="Winged helix-like DNA-binding domain superfamily/Winged helix DNA-binding domain"/>
    <property type="match status" value="1"/>
</dbReference>
<dbReference type="PANTHER" id="PTHR43433">
    <property type="entry name" value="HYDROLASE, ALPHA/BETA FOLD FAMILY PROTEIN"/>
    <property type="match status" value="1"/>
</dbReference>
<gene>
    <name evidence="2" type="ORF">GCM10022239_20480</name>
</gene>
<dbReference type="CDD" id="cd06170">
    <property type="entry name" value="LuxR_C_like"/>
    <property type="match status" value="1"/>
</dbReference>
<evidence type="ECO:0000259" key="1">
    <source>
        <dbReference type="PROSITE" id="PS50043"/>
    </source>
</evidence>
<evidence type="ECO:0000313" key="3">
    <source>
        <dbReference type="Proteomes" id="UP001501004"/>
    </source>
</evidence>
<protein>
    <recommendedName>
        <fullName evidence="1">HTH luxR-type domain-containing protein</fullName>
    </recommendedName>
</protein>
<dbReference type="PANTHER" id="PTHR43433:SF5">
    <property type="entry name" value="AB HYDROLASE-1 DOMAIN-CONTAINING PROTEIN"/>
    <property type="match status" value="1"/>
</dbReference>
<dbReference type="SUPFAM" id="SSF53474">
    <property type="entry name" value="alpha/beta-Hydrolases"/>
    <property type="match status" value="1"/>
</dbReference>
<evidence type="ECO:0000313" key="2">
    <source>
        <dbReference type="EMBL" id="GAA3744850.1"/>
    </source>
</evidence>
<dbReference type="InterPro" id="IPR000792">
    <property type="entry name" value="Tscrpt_reg_LuxR_C"/>
</dbReference>
<dbReference type="PRINTS" id="PR00038">
    <property type="entry name" value="HTHLUXR"/>
</dbReference>
<comment type="caution">
    <text evidence="2">The sequence shown here is derived from an EMBL/GenBank/DDBJ whole genome shotgun (WGS) entry which is preliminary data.</text>
</comment>
<dbReference type="Gene3D" id="3.40.50.1820">
    <property type="entry name" value="alpha/beta hydrolase"/>
    <property type="match status" value="1"/>
</dbReference>
<dbReference type="InterPro" id="IPR029058">
    <property type="entry name" value="AB_hydrolase_fold"/>
</dbReference>
<proteinExistence type="predicted"/>
<dbReference type="InterPro" id="IPR036388">
    <property type="entry name" value="WH-like_DNA-bd_sf"/>
</dbReference>
<dbReference type="InterPro" id="IPR000073">
    <property type="entry name" value="AB_hydrolase_1"/>
</dbReference>
<dbReference type="Proteomes" id="UP001501004">
    <property type="component" value="Unassembled WGS sequence"/>
</dbReference>
<sequence length="356" mass="39359">MRNAVSFTTSSDGTRIAWSRHGSGPPLVRVATWLTHLDYDWSSPLWSHWLTELGQRFTVIRYDDRGSGLSDRDPQAYGLDQWVADLEAVVSAAGLSSFTLLGMSQGGAVAVEYARRHPDQVTNLLLWGAYGRAAMERAVTDLEREEIELEWQMIKLGWGRADPIYRRVFTSSMIPEATEIQLRWFDELQRRSMSPEAALASARARSTVNVASSAREVSARTLVLHADGDRSVPFEEGRRLAGLIPDARFVSLRGRNHILLADEPAWPEFLGEVTDFAGGAAPKQPAPELTSRELEVLRLVAQGYSNEGVGSLLSLSTRTVERHLSNLYAKLSLVGKSARAAAAARLPELEDGHPRL</sequence>
<dbReference type="InterPro" id="IPR050471">
    <property type="entry name" value="AB_hydrolase"/>
</dbReference>
<name>A0ABP7FSM0_9MICO</name>
<reference evidence="3" key="1">
    <citation type="journal article" date="2019" name="Int. J. Syst. Evol. Microbiol.">
        <title>The Global Catalogue of Microorganisms (GCM) 10K type strain sequencing project: providing services to taxonomists for standard genome sequencing and annotation.</title>
        <authorList>
            <consortium name="The Broad Institute Genomics Platform"/>
            <consortium name="The Broad Institute Genome Sequencing Center for Infectious Disease"/>
            <person name="Wu L."/>
            <person name="Ma J."/>
        </authorList>
    </citation>
    <scope>NUCLEOTIDE SEQUENCE [LARGE SCALE GENOMIC DNA]</scope>
    <source>
        <strain evidence="3">JCM 16949</strain>
    </source>
</reference>
<dbReference type="EMBL" id="BAABAE010000003">
    <property type="protein sequence ID" value="GAA3744850.1"/>
    <property type="molecule type" value="Genomic_DNA"/>
</dbReference>